<name>A0A090SYP2_9VIBR</name>
<dbReference type="Proteomes" id="UP000029224">
    <property type="component" value="Unassembled WGS sequence"/>
</dbReference>
<sequence>MIDTKYLLQEVERNLLENRNLFDAHQLKMARSGTLKPLQIQIQDIDTQEARICHILNMVNQVNIRYRERNSTILNHACDAILKELAAAKFA</sequence>
<gene>
    <name evidence="1" type="ORF">JCM19240_5020</name>
</gene>
<comment type="caution">
    <text evidence="1">The sequence shown here is derived from an EMBL/GenBank/DDBJ whole genome shotgun (WGS) entry which is preliminary data.</text>
</comment>
<evidence type="ECO:0000313" key="2">
    <source>
        <dbReference type="Proteomes" id="UP000029224"/>
    </source>
</evidence>
<keyword evidence="2" id="KW-1185">Reference proteome</keyword>
<reference evidence="1 2" key="2">
    <citation type="submission" date="2014-09" db="EMBL/GenBank/DDBJ databases">
        <authorList>
            <consortium name="NBRP consortium"/>
            <person name="Sawabe T."/>
            <person name="Meirelles P."/>
            <person name="Nakanishi M."/>
            <person name="Sayaka M."/>
            <person name="Hattori M."/>
            <person name="Ohkuma M."/>
        </authorList>
    </citation>
    <scope>NUCLEOTIDE SEQUENCE [LARGE SCALE GENOMIC DNA]</scope>
    <source>
        <strain evidence="1 2">JCM 19240</strain>
    </source>
</reference>
<proteinExistence type="predicted"/>
<dbReference type="AlphaFoldDB" id="A0A090SYP2"/>
<dbReference type="EMBL" id="BBMT01000001">
    <property type="protein sequence ID" value="GAL31589.1"/>
    <property type="molecule type" value="Genomic_DNA"/>
</dbReference>
<evidence type="ECO:0000313" key="1">
    <source>
        <dbReference type="EMBL" id="GAL31589.1"/>
    </source>
</evidence>
<accession>A0A090SYP2</accession>
<reference evidence="1 2" key="1">
    <citation type="submission" date="2014-09" db="EMBL/GenBank/DDBJ databases">
        <title>Vibrio maritimus JCM 19240. (C210) whole genome shotgun sequence.</title>
        <authorList>
            <person name="Sawabe T."/>
            <person name="Meirelles P."/>
            <person name="Nakanishi M."/>
            <person name="Sayaka M."/>
            <person name="Hattori M."/>
            <person name="Ohkuma M."/>
        </authorList>
    </citation>
    <scope>NUCLEOTIDE SEQUENCE [LARGE SCALE GENOMIC DNA]</scope>
    <source>
        <strain evidence="1 2">JCM 19240</strain>
    </source>
</reference>
<organism evidence="1 2">
    <name type="scientific">Vibrio maritimus</name>
    <dbReference type="NCBI Taxonomy" id="990268"/>
    <lineage>
        <taxon>Bacteria</taxon>
        <taxon>Pseudomonadati</taxon>
        <taxon>Pseudomonadota</taxon>
        <taxon>Gammaproteobacteria</taxon>
        <taxon>Vibrionales</taxon>
        <taxon>Vibrionaceae</taxon>
        <taxon>Vibrio</taxon>
    </lineage>
</organism>
<protein>
    <submittedName>
        <fullName evidence="1">Uncharacterized protein</fullName>
    </submittedName>
</protein>